<evidence type="ECO:0000313" key="1">
    <source>
        <dbReference type="EMBL" id="EGX90104.1"/>
    </source>
</evidence>
<sequence length="337" mass="38285">MDSIFSFSPFWTEDECIVDSESAIDSIRCHALRVSLEKNRGREEKLPCLQDVLEDVIYAIESLLWNPRDDNIIINRIVALGVEETIDPVLLVKEAIAHWYISAVPISTRDPHHGLPPDAEIEQEDGATILRWNRQYAAEKHEIANLGLIAMLLTSETWSRPESPTLRLGTLVANAATAILFGAFMIIPKISIRESSNLLVSVLKDNEAMRLYLRTTWQLAQDGASKYTHSPSAEFGTTTSEVKIDHAGKRLLSKVGQENWSVASLWHPSRKTPGSAWNKFMRNTQQPYFPCKKIKTEIRYRLPSSCLSLAEPWEIYYSELRSKFDQVRCLPPPYLSD</sequence>
<dbReference type="GeneID" id="18171681"/>
<protein>
    <submittedName>
        <fullName evidence="1">Mating-type protein MAT 1-1-2</fullName>
    </submittedName>
</protein>
<keyword evidence="2" id="KW-1185">Reference proteome</keyword>
<dbReference type="eggNOG" id="ENOG502T7B7">
    <property type="taxonomic scope" value="Eukaryota"/>
</dbReference>
<accession>G3JMS2</accession>
<dbReference type="OMA" id="PWNNFIR"/>
<gene>
    <name evidence="1" type="ORF">CCM_09679</name>
</gene>
<reference evidence="1 2" key="1">
    <citation type="journal article" date="2011" name="Genome Biol.">
        <title>Genome sequence of the insect pathogenic fungus Cordyceps militaris, a valued traditional Chinese medicine.</title>
        <authorList>
            <person name="Zheng P."/>
            <person name="Xia Y."/>
            <person name="Xiao G."/>
            <person name="Xiong C."/>
            <person name="Hu X."/>
            <person name="Zhang S."/>
            <person name="Zheng H."/>
            <person name="Huang Y."/>
            <person name="Zhou Y."/>
            <person name="Wang S."/>
            <person name="Zhao G.P."/>
            <person name="Liu X."/>
            <person name="St Leger R.J."/>
            <person name="Wang C."/>
        </authorList>
    </citation>
    <scope>NUCLEOTIDE SEQUENCE [LARGE SCALE GENOMIC DNA]</scope>
    <source>
        <strain evidence="1 2">CM01</strain>
    </source>
</reference>
<dbReference type="VEuPathDB" id="FungiDB:CCM_09679"/>
<dbReference type="KEGG" id="cmt:CCM_09679"/>
<name>G3JMS2_CORMM</name>
<dbReference type="Proteomes" id="UP000001610">
    <property type="component" value="Unassembled WGS sequence"/>
</dbReference>
<dbReference type="RefSeq" id="XP_006672503.1">
    <property type="nucleotide sequence ID" value="XM_006672440.1"/>
</dbReference>
<organism evidence="1 2">
    <name type="scientific">Cordyceps militaris (strain CM01)</name>
    <name type="common">Caterpillar fungus</name>
    <dbReference type="NCBI Taxonomy" id="983644"/>
    <lineage>
        <taxon>Eukaryota</taxon>
        <taxon>Fungi</taxon>
        <taxon>Dikarya</taxon>
        <taxon>Ascomycota</taxon>
        <taxon>Pezizomycotina</taxon>
        <taxon>Sordariomycetes</taxon>
        <taxon>Hypocreomycetidae</taxon>
        <taxon>Hypocreales</taxon>
        <taxon>Cordycipitaceae</taxon>
        <taxon>Cordyceps</taxon>
    </lineage>
</organism>
<dbReference type="EMBL" id="JH126403">
    <property type="protein sequence ID" value="EGX90104.1"/>
    <property type="molecule type" value="Genomic_DNA"/>
</dbReference>
<dbReference type="Pfam" id="PF17043">
    <property type="entry name" value="MAT1-1-2"/>
    <property type="match status" value="1"/>
</dbReference>
<evidence type="ECO:0000313" key="2">
    <source>
        <dbReference type="Proteomes" id="UP000001610"/>
    </source>
</evidence>
<dbReference type="InParanoid" id="G3JMS2"/>
<dbReference type="OrthoDB" id="5148912at2759"/>
<dbReference type="HOGENOM" id="CLU_052077_0_0_1"/>
<dbReference type="AlphaFoldDB" id="G3JMS2"/>
<proteinExistence type="predicted"/>
<dbReference type="InterPro" id="IPR031472">
    <property type="entry name" value="MAT1-1-2/MatA-2/Smr1"/>
</dbReference>